<dbReference type="HAMAP" id="MF_01185">
    <property type="entry name" value="FliW"/>
    <property type="match status" value="1"/>
</dbReference>
<dbReference type="PANTHER" id="PTHR39190">
    <property type="entry name" value="FLAGELLAR ASSEMBLY FACTOR FLIW"/>
    <property type="match status" value="1"/>
</dbReference>
<dbReference type="GO" id="GO:0006417">
    <property type="term" value="P:regulation of translation"/>
    <property type="evidence" value="ECO:0007669"/>
    <property type="project" value="UniProtKB-KW"/>
</dbReference>
<dbReference type="InterPro" id="IPR024046">
    <property type="entry name" value="Flagellar_assmbl_FliW_dom_sf"/>
</dbReference>
<proteinExistence type="inferred from homology"/>
<dbReference type="SUPFAM" id="SSF141457">
    <property type="entry name" value="BH3618-like"/>
    <property type="match status" value="1"/>
</dbReference>
<name>A0A0S4L1P5_9BACT</name>
<dbReference type="GO" id="GO:0005737">
    <property type="term" value="C:cytoplasm"/>
    <property type="evidence" value="ECO:0007669"/>
    <property type="project" value="UniProtKB-SubCell"/>
</dbReference>
<comment type="function">
    <text evidence="4">Acts as an anti-CsrA protein, binds CsrA and prevents it from repressing translation of its target genes, one of which is flagellin. Binds to flagellin and participates in the assembly of the flagellum.</text>
</comment>
<evidence type="ECO:0000313" key="5">
    <source>
        <dbReference type="EMBL" id="CUS31553.1"/>
    </source>
</evidence>
<evidence type="ECO:0000313" key="6">
    <source>
        <dbReference type="Proteomes" id="UP000198736"/>
    </source>
</evidence>
<keyword evidence="2 4" id="KW-1005">Bacterial flagellum biogenesis</keyword>
<dbReference type="RefSeq" id="WP_175304301.1">
    <property type="nucleotide sequence ID" value="NZ_CZPZ01000001.1"/>
</dbReference>
<reference evidence="6" key="1">
    <citation type="submission" date="2015-10" db="EMBL/GenBank/DDBJ databases">
        <authorList>
            <person name="Luecker S."/>
            <person name="Luecker S."/>
        </authorList>
    </citation>
    <scope>NUCLEOTIDE SEQUENCE [LARGE SCALE GENOMIC DNA]</scope>
</reference>
<dbReference type="InterPro" id="IPR003775">
    <property type="entry name" value="Flagellar_assembly_factor_FliW"/>
</dbReference>
<dbReference type="Proteomes" id="UP000198736">
    <property type="component" value="Unassembled WGS sequence"/>
</dbReference>
<evidence type="ECO:0000256" key="3">
    <source>
        <dbReference type="ARBA" id="ARBA00022845"/>
    </source>
</evidence>
<comment type="similarity">
    <text evidence="4">Belongs to the FliW family.</text>
</comment>
<keyword evidence="5" id="KW-0282">Flagellum</keyword>
<evidence type="ECO:0000256" key="1">
    <source>
        <dbReference type="ARBA" id="ARBA00022490"/>
    </source>
</evidence>
<dbReference type="STRING" id="1742973.COMA2_10171"/>
<dbReference type="PANTHER" id="PTHR39190:SF1">
    <property type="entry name" value="FLAGELLAR ASSEMBLY FACTOR FLIW"/>
    <property type="match status" value="1"/>
</dbReference>
<dbReference type="AlphaFoldDB" id="A0A0S4L1P5"/>
<protein>
    <recommendedName>
        <fullName evidence="4">Flagellar assembly factor FliW</fullName>
    </recommendedName>
</protein>
<dbReference type="GO" id="GO:0044780">
    <property type="term" value="P:bacterial-type flagellum assembly"/>
    <property type="evidence" value="ECO:0007669"/>
    <property type="project" value="UniProtKB-UniRule"/>
</dbReference>
<keyword evidence="4" id="KW-0143">Chaperone</keyword>
<dbReference type="Gene3D" id="2.30.290.10">
    <property type="entry name" value="BH3618-like"/>
    <property type="match status" value="1"/>
</dbReference>
<keyword evidence="5" id="KW-0969">Cilium</keyword>
<comment type="subcellular location">
    <subcellularLocation>
        <location evidence="4">Cytoplasm</location>
    </subcellularLocation>
</comment>
<sequence>MKSLSTRFGSFEVRDESILTFPSGLLGFPEQQRYVILDHDTEAPFKWLQSVEEPSLAFVILDPAMIHPGYQVDVPADALAEIRAEEREELALVVILTIPSDDPGRITANLRGPLVISHQTKLGKQMVLSEDFPTRHPLFPVFESSSSTPAQASHPAECQL</sequence>
<keyword evidence="5" id="KW-0966">Cell projection</keyword>
<accession>A0A0S4L1P5</accession>
<keyword evidence="3 4" id="KW-0810">Translation regulation</keyword>
<dbReference type="EMBL" id="CZPZ01000001">
    <property type="protein sequence ID" value="CUS31553.1"/>
    <property type="molecule type" value="Genomic_DNA"/>
</dbReference>
<comment type="subunit">
    <text evidence="4">Interacts with translational regulator CsrA and flagellin(s).</text>
</comment>
<dbReference type="Pfam" id="PF02623">
    <property type="entry name" value="FliW"/>
    <property type="match status" value="1"/>
</dbReference>
<evidence type="ECO:0000256" key="2">
    <source>
        <dbReference type="ARBA" id="ARBA00022795"/>
    </source>
</evidence>
<gene>
    <name evidence="4 5" type="primary">fliW</name>
    <name evidence="5" type="ORF">COMA2_10171</name>
</gene>
<keyword evidence="6" id="KW-1185">Reference proteome</keyword>
<organism evidence="5 6">
    <name type="scientific">Candidatus Nitrospira nitrificans</name>
    <dbReference type="NCBI Taxonomy" id="1742973"/>
    <lineage>
        <taxon>Bacteria</taxon>
        <taxon>Pseudomonadati</taxon>
        <taxon>Nitrospirota</taxon>
        <taxon>Nitrospiria</taxon>
        <taxon>Nitrospirales</taxon>
        <taxon>Nitrospiraceae</taxon>
        <taxon>Nitrospira</taxon>
    </lineage>
</organism>
<evidence type="ECO:0000256" key="4">
    <source>
        <dbReference type="HAMAP-Rule" id="MF_01185"/>
    </source>
</evidence>
<keyword evidence="1 4" id="KW-0963">Cytoplasm</keyword>